<sequence>MNNHKMPPFLYMICTVYLFSVYLTKLDCNDVLVPLLVPYLKFKVVGEMAALSNLEHNILAWVDTGNPEVGRKHANFNMSVVSLTHYARSL</sequence>
<accession>A0A0A9H5E1</accession>
<reference evidence="1" key="2">
    <citation type="journal article" date="2015" name="Data Brief">
        <title>Shoot transcriptome of the giant reed, Arundo donax.</title>
        <authorList>
            <person name="Barrero R.A."/>
            <person name="Guerrero F.D."/>
            <person name="Moolhuijzen P."/>
            <person name="Goolsby J.A."/>
            <person name="Tidwell J."/>
            <person name="Bellgard S.E."/>
            <person name="Bellgard M.I."/>
        </authorList>
    </citation>
    <scope>NUCLEOTIDE SEQUENCE</scope>
    <source>
        <tissue evidence="1">Shoot tissue taken approximately 20 cm above the soil surface</tissue>
    </source>
</reference>
<proteinExistence type="predicted"/>
<protein>
    <submittedName>
        <fullName evidence="1">Uncharacterized protein</fullName>
    </submittedName>
</protein>
<reference evidence="1" key="1">
    <citation type="submission" date="2014-09" db="EMBL/GenBank/DDBJ databases">
        <authorList>
            <person name="Magalhaes I.L.F."/>
            <person name="Oliveira U."/>
            <person name="Santos F.R."/>
            <person name="Vidigal T.H.D.A."/>
            <person name="Brescovit A.D."/>
            <person name="Santos A.J."/>
        </authorList>
    </citation>
    <scope>NUCLEOTIDE SEQUENCE</scope>
    <source>
        <tissue evidence="1">Shoot tissue taken approximately 20 cm above the soil surface</tissue>
    </source>
</reference>
<evidence type="ECO:0000313" key="1">
    <source>
        <dbReference type="EMBL" id="JAE30061.1"/>
    </source>
</evidence>
<organism evidence="1">
    <name type="scientific">Arundo donax</name>
    <name type="common">Giant reed</name>
    <name type="synonym">Donax arundinaceus</name>
    <dbReference type="NCBI Taxonomy" id="35708"/>
    <lineage>
        <taxon>Eukaryota</taxon>
        <taxon>Viridiplantae</taxon>
        <taxon>Streptophyta</taxon>
        <taxon>Embryophyta</taxon>
        <taxon>Tracheophyta</taxon>
        <taxon>Spermatophyta</taxon>
        <taxon>Magnoliopsida</taxon>
        <taxon>Liliopsida</taxon>
        <taxon>Poales</taxon>
        <taxon>Poaceae</taxon>
        <taxon>PACMAD clade</taxon>
        <taxon>Arundinoideae</taxon>
        <taxon>Arundineae</taxon>
        <taxon>Arundo</taxon>
    </lineage>
</organism>
<name>A0A0A9H5E1_ARUDO</name>
<dbReference type="AlphaFoldDB" id="A0A0A9H5E1"/>
<dbReference type="EMBL" id="GBRH01167835">
    <property type="protein sequence ID" value="JAE30061.1"/>
    <property type="molecule type" value="Transcribed_RNA"/>
</dbReference>